<dbReference type="Gene3D" id="2.60.40.650">
    <property type="match status" value="1"/>
</dbReference>
<dbReference type="GO" id="GO:0006790">
    <property type="term" value="P:sulfur compound metabolic process"/>
    <property type="evidence" value="ECO:0007669"/>
    <property type="project" value="TreeGrafter"/>
</dbReference>
<dbReference type="InterPro" id="IPR005066">
    <property type="entry name" value="MoCF_OxRdtse_dimer"/>
</dbReference>
<name>A0A0L6CVJ1_9RHOB</name>
<dbReference type="PROSITE" id="PS51318">
    <property type="entry name" value="TAT"/>
    <property type="match status" value="1"/>
</dbReference>
<dbReference type="STRING" id="74031.SAMN04488077_10954"/>
<dbReference type="Proteomes" id="UP000037046">
    <property type="component" value="Unassembled WGS sequence"/>
</dbReference>
<dbReference type="GO" id="GO:0030151">
    <property type="term" value="F:molybdenum ion binding"/>
    <property type="evidence" value="ECO:0007669"/>
    <property type="project" value="InterPro"/>
</dbReference>
<reference evidence="9" key="1">
    <citation type="submission" date="2015-07" db="EMBL/GenBank/DDBJ databases">
        <title>Draft Genome Sequence of Roseovarius tolerans EL-164, a producer of N-Acylated Alanine Methyl Esters (NAMEs).</title>
        <authorList>
            <person name="Voget S."/>
            <person name="Bruns H."/>
            <person name="Wagner-Doebler I."/>
            <person name="Schulz S."/>
            <person name="Daniel R."/>
        </authorList>
    </citation>
    <scope>NUCLEOTIDE SEQUENCE [LARGE SCALE GENOMIC DNA]</scope>
    <source>
        <strain evidence="9">EL-164</strain>
    </source>
</reference>
<gene>
    <name evidence="8" type="ORF">ROTO_17270</name>
</gene>
<feature type="chain" id="PRO_5005563171" evidence="5">
    <location>
        <begin position="35"/>
        <end position="427"/>
    </location>
</feature>
<dbReference type="GO" id="GO:0020037">
    <property type="term" value="F:heme binding"/>
    <property type="evidence" value="ECO:0007669"/>
    <property type="project" value="TreeGrafter"/>
</dbReference>
<feature type="domain" description="Moybdenum cofactor oxidoreductase dimerisation" evidence="7">
    <location>
        <begin position="293"/>
        <end position="411"/>
    </location>
</feature>
<dbReference type="SUPFAM" id="SSF56524">
    <property type="entry name" value="Oxidoreductase molybdopterin-binding domain"/>
    <property type="match status" value="1"/>
</dbReference>
<dbReference type="InterPro" id="IPR000572">
    <property type="entry name" value="OxRdtase_Mopterin-bd_dom"/>
</dbReference>
<dbReference type="GO" id="GO:0043546">
    <property type="term" value="F:molybdopterin cofactor binding"/>
    <property type="evidence" value="ECO:0007669"/>
    <property type="project" value="TreeGrafter"/>
</dbReference>
<dbReference type="PATRIC" id="fig|74031.6.peg.1760"/>
<evidence type="ECO:0000256" key="5">
    <source>
        <dbReference type="SAM" id="SignalP"/>
    </source>
</evidence>
<dbReference type="Pfam" id="PF00174">
    <property type="entry name" value="Oxidored_molyb"/>
    <property type="match status" value="1"/>
</dbReference>
<sequence length="427" mass="46875">MSELFKGKPTSRRAFLRGSVAAAAGAVTAGAAQAGTPDPLITDVQPWATGLGDGVDASPYGLPIEYESDVVRRNVEWLTADTISSINFTPIHALDGTITPQGCAFERHHSGAIDLKKEDYRLMINGLVDKPLVFTYADLERFPRENHVYFCECAANTGMEWAGAQLNGAQFTHGMIHNMEYTGVPLRTLLEEAGLDVAGELQDKWVYVEGADASSNGRSIPMGKALGDCLVAFKANGEALRKEHGYPVRLVVPGWEGNMWVKWIRRIEVTDGPVESREETSKYTDTLADGTSRKWTWVMDAKSVVTSPSPQSPITHGKGPLVITGLAWSGHGAITRVDVSKDGGKTWETARLAKEGEAKALTRFYLDTTWDGEEMLLQSRAMDDTGYIQPTKAQLREVRGENSIYHNNCIQTWWVRPNGEAENVEVS</sequence>
<dbReference type="InterPro" id="IPR006311">
    <property type="entry name" value="TAT_signal"/>
</dbReference>
<proteinExistence type="predicted"/>
<keyword evidence="2" id="KW-0500">Molybdenum</keyword>
<dbReference type="OrthoDB" id="9778777at2"/>
<dbReference type="InterPro" id="IPR030835">
    <property type="entry name" value="Sulfite_DH_SoxC"/>
</dbReference>
<protein>
    <submittedName>
        <fullName evidence="8">TMAO/DMSO reductase</fullName>
    </submittedName>
</protein>
<dbReference type="InterPro" id="IPR036374">
    <property type="entry name" value="OxRdtase_Mopterin-bd_sf"/>
</dbReference>
<evidence type="ECO:0000256" key="4">
    <source>
        <dbReference type="ARBA" id="ARBA00023002"/>
    </source>
</evidence>
<dbReference type="FunFam" id="3.90.420.10:FF:000006">
    <property type="entry name" value="Sulfur dehydrogenase subunit SoxC"/>
    <property type="match status" value="1"/>
</dbReference>
<dbReference type="RefSeq" id="WP_050662624.1">
    <property type="nucleotide sequence ID" value="NZ_CP118494.1"/>
</dbReference>
<feature type="signal peptide" evidence="5">
    <location>
        <begin position="1"/>
        <end position="34"/>
    </location>
</feature>
<comment type="cofactor">
    <cofactor evidence="1">
        <name>Mo-molybdopterin</name>
        <dbReference type="ChEBI" id="CHEBI:71302"/>
    </cofactor>
</comment>
<evidence type="ECO:0000256" key="3">
    <source>
        <dbReference type="ARBA" id="ARBA00022723"/>
    </source>
</evidence>
<evidence type="ECO:0000313" key="9">
    <source>
        <dbReference type="Proteomes" id="UP000037046"/>
    </source>
</evidence>
<dbReference type="GO" id="GO:0008482">
    <property type="term" value="F:sulfite oxidase activity"/>
    <property type="evidence" value="ECO:0007669"/>
    <property type="project" value="TreeGrafter"/>
</dbReference>
<organism evidence="8 9">
    <name type="scientific">Roseovarius tolerans</name>
    <dbReference type="NCBI Taxonomy" id="74031"/>
    <lineage>
        <taxon>Bacteria</taxon>
        <taxon>Pseudomonadati</taxon>
        <taxon>Pseudomonadota</taxon>
        <taxon>Alphaproteobacteria</taxon>
        <taxon>Rhodobacterales</taxon>
        <taxon>Roseobacteraceae</taxon>
        <taxon>Roseovarius</taxon>
    </lineage>
</organism>
<dbReference type="PRINTS" id="PR00407">
    <property type="entry name" value="EUMOPTERIN"/>
</dbReference>
<dbReference type="AlphaFoldDB" id="A0A0L6CVJ1"/>
<dbReference type="Gene3D" id="3.90.420.10">
    <property type="entry name" value="Oxidoreductase, molybdopterin-binding domain"/>
    <property type="match status" value="1"/>
</dbReference>
<keyword evidence="9" id="KW-1185">Reference proteome</keyword>
<evidence type="ECO:0000313" key="8">
    <source>
        <dbReference type="EMBL" id="KNX41756.1"/>
    </source>
</evidence>
<comment type="caution">
    <text evidence="8">The sequence shown here is derived from an EMBL/GenBank/DDBJ whole genome shotgun (WGS) entry which is preliminary data.</text>
</comment>
<accession>A0A0L6CVJ1</accession>
<dbReference type="InterPro" id="IPR008335">
    <property type="entry name" value="Mopterin_OxRdtase_euk"/>
</dbReference>
<dbReference type="SUPFAM" id="SSF81296">
    <property type="entry name" value="E set domains"/>
    <property type="match status" value="1"/>
</dbReference>
<dbReference type="EMBL" id="LGVV01000018">
    <property type="protein sequence ID" value="KNX41756.1"/>
    <property type="molecule type" value="Genomic_DNA"/>
</dbReference>
<dbReference type="PANTHER" id="PTHR19372:SF7">
    <property type="entry name" value="SULFITE OXIDASE, MITOCHONDRIAL"/>
    <property type="match status" value="1"/>
</dbReference>
<evidence type="ECO:0000259" key="7">
    <source>
        <dbReference type="Pfam" id="PF03404"/>
    </source>
</evidence>
<dbReference type="PANTHER" id="PTHR19372">
    <property type="entry name" value="SULFITE REDUCTASE"/>
    <property type="match status" value="1"/>
</dbReference>
<feature type="domain" description="Oxidoreductase molybdopterin-binding" evidence="6">
    <location>
        <begin position="115"/>
        <end position="275"/>
    </location>
</feature>
<evidence type="ECO:0000256" key="2">
    <source>
        <dbReference type="ARBA" id="ARBA00022505"/>
    </source>
</evidence>
<dbReference type="Pfam" id="PF03404">
    <property type="entry name" value="Mo-co_dimer"/>
    <property type="match status" value="1"/>
</dbReference>
<evidence type="ECO:0000259" key="6">
    <source>
        <dbReference type="Pfam" id="PF00174"/>
    </source>
</evidence>
<keyword evidence="3" id="KW-0479">Metal-binding</keyword>
<keyword evidence="5" id="KW-0732">Signal</keyword>
<keyword evidence="4" id="KW-0560">Oxidoreductase</keyword>
<dbReference type="FunFam" id="2.60.40.650:FF:000004">
    <property type="entry name" value="Sulfite oxidase, putative"/>
    <property type="match status" value="1"/>
</dbReference>
<dbReference type="NCBIfam" id="TIGR04555">
    <property type="entry name" value="sulfite_DH_soxC"/>
    <property type="match status" value="1"/>
</dbReference>
<evidence type="ECO:0000256" key="1">
    <source>
        <dbReference type="ARBA" id="ARBA00001924"/>
    </source>
</evidence>
<dbReference type="InterPro" id="IPR014756">
    <property type="entry name" value="Ig_E-set"/>
</dbReference>